<feature type="transmembrane region" description="Helical" evidence="7">
    <location>
        <begin position="59"/>
        <end position="80"/>
    </location>
</feature>
<evidence type="ECO:0000256" key="5">
    <source>
        <dbReference type="ARBA" id="ARBA00022989"/>
    </source>
</evidence>
<accession>A0A419RTI6</accession>
<organism evidence="10 11">
    <name type="scientific">Aurantiacibacter aquimixticola</name>
    <dbReference type="NCBI Taxonomy" id="1958945"/>
    <lineage>
        <taxon>Bacteria</taxon>
        <taxon>Pseudomonadati</taxon>
        <taxon>Pseudomonadota</taxon>
        <taxon>Alphaproteobacteria</taxon>
        <taxon>Sphingomonadales</taxon>
        <taxon>Erythrobacteraceae</taxon>
        <taxon>Aurantiacibacter</taxon>
    </lineage>
</organism>
<dbReference type="GO" id="GO:0005886">
    <property type="term" value="C:plasma membrane"/>
    <property type="evidence" value="ECO:0007669"/>
    <property type="project" value="UniProtKB-SubCell"/>
</dbReference>
<dbReference type="Pfam" id="PF00005">
    <property type="entry name" value="ABC_tran"/>
    <property type="match status" value="1"/>
</dbReference>
<keyword evidence="3" id="KW-0547">Nucleotide-binding</keyword>
<evidence type="ECO:0000313" key="10">
    <source>
        <dbReference type="EMBL" id="RJY09098.1"/>
    </source>
</evidence>
<reference evidence="10 11" key="1">
    <citation type="journal article" date="2017" name="Int. J. Syst. Evol. Microbiol.">
        <title>Erythrobacter aquimixticola sp. nov., isolated from the junction between the ocean and a freshwater spring.</title>
        <authorList>
            <person name="Park S."/>
            <person name="Jung Y.T."/>
            <person name="Choi S.J."/>
            <person name="Yoon J.H."/>
        </authorList>
    </citation>
    <scope>NUCLEOTIDE SEQUENCE [LARGE SCALE GENOMIC DNA]</scope>
    <source>
        <strain evidence="10 11">JSSK-14</strain>
    </source>
</reference>
<keyword evidence="2 7" id="KW-0812">Transmembrane</keyword>
<gene>
    <name evidence="10" type="ORF">D6201_06745</name>
</gene>
<keyword evidence="4 10" id="KW-0067">ATP-binding</keyword>
<evidence type="ECO:0000256" key="2">
    <source>
        <dbReference type="ARBA" id="ARBA00022692"/>
    </source>
</evidence>
<dbReference type="PANTHER" id="PTHR24221:SF248">
    <property type="entry name" value="ABC TRANSPORTER TRANSMEMBRANE REGION"/>
    <property type="match status" value="1"/>
</dbReference>
<feature type="transmembrane region" description="Helical" evidence="7">
    <location>
        <begin position="131"/>
        <end position="153"/>
    </location>
</feature>
<feature type="transmembrane region" description="Helical" evidence="7">
    <location>
        <begin position="25"/>
        <end position="47"/>
    </location>
</feature>
<evidence type="ECO:0000259" key="8">
    <source>
        <dbReference type="PROSITE" id="PS50893"/>
    </source>
</evidence>
<dbReference type="SUPFAM" id="SSF90123">
    <property type="entry name" value="ABC transporter transmembrane region"/>
    <property type="match status" value="1"/>
</dbReference>
<comment type="caution">
    <text evidence="10">The sequence shown here is derived from an EMBL/GenBank/DDBJ whole genome shotgun (WGS) entry which is preliminary data.</text>
</comment>
<dbReference type="InterPro" id="IPR036640">
    <property type="entry name" value="ABC1_TM_sf"/>
</dbReference>
<dbReference type="PANTHER" id="PTHR24221">
    <property type="entry name" value="ATP-BINDING CASSETTE SUB-FAMILY B"/>
    <property type="match status" value="1"/>
</dbReference>
<evidence type="ECO:0000256" key="3">
    <source>
        <dbReference type="ARBA" id="ARBA00022741"/>
    </source>
</evidence>
<dbReference type="InterPro" id="IPR039421">
    <property type="entry name" value="Type_1_exporter"/>
</dbReference>
<dbReference type="GO" id="GO:0140359">
    <property type="term" value="F:ABC-type transporter activity"/>
    <property type="evidence" value="ECO:0007669"/>
    <property type="project" value="InterPro"/>
</dbReference>
<comment type="subcellular location">
    <subcellularLocation>
        <location evidence="1">Cell membrane</location>
        <topology evidence="1">Multi-pass membrane protein</topology>
    </subcellularLocation>
</comment>
<dbReference type="RefSeq" id="WP_120048108.1">
    <property type="nucleotide sequence ID" value="NZ_RAHX01000001.1"/>
</dbReference>
<dbReference type="EMBL" id="RAHX01000001">
    <property type="protein sequence ID" value="RJY09098.1"/>
    <property type="molecule type" value="Genomic_DNA"/>
</dbReference>
<evidence type="ECO:0000256" key="7">
    <source>
        <dbReference type="SAM" id="Phobius"/>
    </source>
</evidence>
<evidence type="ECO:0000256" key="4">
    <source>
        <dbReference type="ARBA" id="ARBA00022840"/>
    </source>
</evidence>
<dbReference type="OrthoDB" id="5288711at2"/>
<dbReference type="AlphaFoldDB" id="A0A419RTI6"/>
<sequence>MPEGALVAMDGKQAISDLKKSMRGYFWVAVAFTVILNMLALVAPIYMMQVYDRVLTSGSYDTLMLVTAIALFMLVFFVAAEGGRRRLLASMGRFIGASLDRAVLKAGLSARELLPSQVAARVSDLTRVQSLFVNAVIAPVLDIPFVPMFLLVMFLIHPILGGIGLVGAIILIAIAIVTERMSRDALEDAGKREQGVQADLDHALRQRSAVESMGMNEYVVSAWQSQRLAALDGSLDPQARVNFFIASAKAARQMLQVLILGAGAYLALNQQVSAGAIIAASIIMGRALAPVDQSVGAWKHLIKARQSWGALKEFLIERPDGFAEWRETVPLPRPEPRLSLDQAVVGLPSAEKALLKPASIDLVRGGIIALVGPSGAGKTTVLQTLSGAWPLHDGRILLGNRDIADWASWDRGRYTGYMPQDVELLTGSVFHNISRFTQAKPEDVFGAAHRCGVHEMILSLPMAYDTPVGQNGIHLSAGQRQGIGLARAFFGQPPLVILDEPTAHLDRQRSAAFFDFFARLAKVRPNKRDTTFVIATHDTRMLSIADTIMTIFDRQLVAMSGAEYAAKVRELHAEKEASAMPAETTK</sequence>
<feature type="transmembrane region" description="Helical" evidence="7">
    <location>
        <begin position="159"/>
        <end position="177"/>
    </location>
</feature>
<dbReference type="GO" id="GO:0016887">
    <property type="term" value="F:ATP hydrolysis activity"/>
    <property type="evidence" value="ECO:0007669"/>
    <property type="project" value="InterPro"/>
</dbReference>
<dbReference type="InterPro" id="IPR003439">
    <property type="entry name" value="ABC_transporter-like_ATP-bd"/>
</dbReference>
<keyword evidence="11" id="KW-1185">Reference proteome</keyword>
<evidence type="ECO:0000256" key="6">
    <source>
        <dbReference type="ARBA" id="ARBA00023136"/>
    </source>
</evidence>
<dbReference type="PROSITE" id="PS50929">
    <property type="entry name" value="ABC_TM1F"/>
    <property type="match status" value="1"/>
</dbReference>
<dbReference type="Gene3D" id="1.20.1560.10">
    <property type="entry name" value="ABC transporter type 1, transmembrane domain"/>
    <property type="match status" value="1"/>
</dbReference>
<feature type="domain" description="ABC transporter" evidence="8">
    <location>
        <begin position="338"/>
        <end position="585"/>
    </location>
</feature>
<evidence type="ECO:0000256" key="1">
    <source>
        <dbReference type="ARBA" id="ARBA00004651"/>
    </source>
</evidence>
<dbReference type="GO" id="GO:0034040">
    <property type="term" value="F:ATPase-coupled lipid transmembrane transporter activity"/>
    <property type="evidence" value="ECO:0007669"/>
    <property type="project" value="TreeGrafter"/>
</dbReference>
<dbReference type="InterPro" id="IPR003593">
    <property type="entry name" value="AAA+_ATPase"/>
</dbReference>
<proteinExistence type="predicted"/>
<dbReference type="PROSITE" id="PS50893">
    <property type="entry name" value="ABC_TRANSPORTER_2"/>
    <property type="match status" value="1"/>
</dbReference>
<protein>
    <submittedName>
        <fullName evidence="10">ATP-binding cassette domain-containing protein</fullName>
    </submittedName>
</protein>
<dbReference type="Pfam" id="PF00664">
    <property type="entry name" value="ABC_membrane"/>
    <property type="match status" value="1"/>
</dbReference>
<evidence type="ECO:0000313" key="11">
    <source>
        <dbReference type="Proteomes" id="UP000285232"/>
    </source>
</evidence>
<keyword evidence="6 7" id="KW-0472">Membrane</keyword>
<dbReference type="SUPFAM" id="SSF52540">
    <property type="entry name" value="P-loop containing nucleoside triphosphate hydrolases"/>
    <property type="match status" value="1"/>
</dbReference>
<name>A0A419RTI6_9SPHN</name>
<dbReference type="Proteomes" id="UP000285232">
    <property type="component" value="Unassembled WGS sequence"/>
</dbReference>
<keyword evidence="5 7" id="KW-1133">Transmembrane helix</keyword>
<dbReference type="SMART" id="SM00382">
    <property type="entry name" value="AAA"/>
    <property type="match status" value="1"/>
</dbReference>
<feature type="domain" description="ABC transmembrane type-1" evidence="9">
    <location>
        <begin position="27"/>
        <end position="303"/>
    </location>
</feature>
<dbReference type="Gene3D" id="3.40.50.300">
    <property type="entry name" value="P-loop containing nucleotide triphosphate hydrolases"/>
    <property type="match status" value="1"/>
</dbReference>
<dbReference type="InterPro" id="IPR011527">
    <property type="entry name" value="ABC1_TM_dom"/>
</dbReference>
<dbReference type="InterPro" id="IPR027417">
    <property type="entry name" value="P-loop_NTPase"/>
</dbReference>
<dbReference type="GO" id="GO:0005524">
    <property type="term" value="F:ATP binding"/>
    <property type="evidence" value="ECO:0007669"/>
    <property type="project" value="UniProtKB-KW"/>
</dbReference>
<evidence type="ECO:0000259" key="9">
    <source>
        <dbReference type="PROSITE" id="PS50929"/>
    </source>
</evidence>